<dbReference type="PIRSF" id="PIRSF017082">
    <property type="entry name" value="YflP"/>
    <property type="match status" value="1"/>
</dbReference>
<reference evidence="3" key="1">
    <citation type="submission" date="2020-07" db="EMBL/GenBank/DDBJ databases">
        <title>Huge and variable diversity of episymbiotic CPR bacteria and DPANN archaea in groundwater ecosystems.</title>
        <authorList>
            <person name="He C.Y."/>
            <person name="Keren R."/>
            <person name="Whittaker M."/>
            <person name="Farag I.F."/>
            <person name="Doudna J."/>
            <person name="Cate J.H.D."/>
            <person name="Banfield J.F."/>
        </authorList>
    </citation>
    <scope>NUCLEOTIDE SEQUENCE</scope>
    <source>
        <strain evidence="3">NC_groundwater_717_Ag_S-0.2um_59_8</strain>
    </source>
</reference>
<dbReference type="InterPro" id="IPR005064">
    <property type="entry name" value="BUG"/>
</dbReference>
<dbReference type="InterPro" id="IPR042100">
    <property type="entry name" value="Bug_dom1"/>
</dbReference>
<dbReference type="CDD" id="cd07012">
    <property type="entry name" value="PBP2_Bug_TTT"/>
    <property type="match status" value="1"/>
</dbReference>
<feature type="signal peptide" evidence="2">
    <location>
        <begin position="1"/>
        <end position="23"/>
    </location>
</feature>
<dbReference type="Proteomes" id="UP000741360">
    <property type="component" value="Unassembled WGS sequence"/>
</dbReference>
<evidence type="ECO:0000256" key="1">
    <source>
        <dbReference type="ARBA" id="ARBA00006987"/>
    </source>
</evidence>
<comment type="caution">
    <text evidence="3">The sequence shown here is derived from an EMBL/GenBank/DDBJ whole genome shotgun (WGS) entry which is preliminary data.</text>
</comment>
<dbReference type="EMBL" id="JACPSX010000182">
    <property type="protein sequence ID" value="MBI3015299.1"/>
    <property type="molecule type" value="Genomic_DNA"/>
</dbReference>
<sequence>MRKMLVVSAMFLLALAFFGTALAQEKYPSKPIKIIIPLGPGSGNDVVTRILSESLEKELKTQVSVEYKAGGGGGVVGSDFVAKSKPDGYTLGTLNNSVFTISPVFTPVPYDPVKDFSPIARLGSGSVVLVVNSNSPWKTLEDFLDYAKKNPGKATSGTTGATAVGGLDIELLKIAAGIQLTLVPYKEGSGPNIAALLGGHIDSAMQLWPVLTSHVRGGKLRPLATTSPLKEYPQVPTFAEKGLSSVSLDVWFGFYGPANLPKEAMAKLVPAFEKALRDPENVAKLEKIGWRVAYEGPQDVSERIKKELAVVQDIAKKAGIKAQ</sequence>
<protein>
    <submittedName>
        <fullName evidence="3">Tripartite tricarboxylate transporter substrate binding protein</fullName>
    </submittedName>
</protein>
<dbReference type="Pfam" id="PF03401">
    <property type="entry name" value="TctC"/>
    <property type="match status" value="1"/>
</dbReference>
<dbReference type="Gene3D" id="3.40.190.10">
    <property type="entry name" value="Periplasmic binding protein-like II"/>
    <property type="match status" value="1"/>
</dbReference>
<evidence type="ECO:0000313" key="4">
    <source>
        <dbReference type="Proteomes" id="UP000741360"/>
    </source>
</evidence>
<evidence type="ECO:0000313" key="3">
    <source>
        <dbReference type="EMBL" id="MBI3015299.1"/>
    </source>
</evidence>
<dbReference type="SUPFAM" id="SSF53850">
    <property type="entry name" value="Periplasmic binding protein-like II"/>
    <property type="match status" value="1"/>
</dbReference>
<proteinExistence type="inferred from homology"/>
<dbReference type="Gene3D" id="3.40.190.150">
    <property type="entry name" value="Bordetella uptake gene, domain 1"/>
    <property type="match status" value="1"/>
</dbReference>
<evidence type="ECO:0000256" key="2">
    <source>
        <dbReference type="SAM" id="SignalP"/>
    </source>
</evidence>
<keyword evidence="2" id="KW-0732">Signal</keyword>
<gene>
    <name evidence="3" type="ORF">HYY65_09625</name>
</gene>
<dbReference type="PANTHER" id="PTHR42928:SF5">
    <property type="entry name" value="BLR1237 PROTEIN"/>
    <property type="match status" value="1"/>
</dbReference>
<feature type="chain" id="PRO_5037619155" evidence="2">
    <location>
        <begin position="24"/>
        <end position="323"/>
    </location>
</feature>
<dbReference type="AlphaFoldDB" id="A0A932GQH6"/>
<dbReference type="PANTHER" id="PTHR42928">
    <property type="entry name" value="TRICARBOXYLATE-BINDING PROTEIN"/>
    <property type="match status" value="1"/>
</dbReference>
<comment type="similarity">
    <text evidence="1">Belongs to the UPF0065 (bug) family.</text>
</comment>
<name>A0A932GQH6_UNCTE</name>
<accession>A0A932GQH6</accession>
<organism evidence="3 4">
    <name type="scientific">Tectimicrobiota bacterium</name>
    <dbReference type="NCBI Taxonomy" id="2528274"/>
    <lineage>
        <taxon>Bacteria</taxon>
        <taxon>Pseudomonadati</taxon>
        <taxon>Nitrospinota/Tectimicrobiota group</taxon>
        <taxon>Candidatus Tectimicrobiota</taxon>
    </lineage>
</organism>